<organism evidence="1 2">
    <name type="scientific">Tritrichomonas musculus</name>
    <dbReference type="NCBI Taxonomy" id="1915356"/>
    <lineage>
        <taxon>Eukaryota</taxon>
        <taxon>Metamonada</taxon>
        <taxon>Parabasalia</taxon>
        <taxon>Tritrichomonadida</taxon>
        <taxon>Tritrichomonadidae</taxon>
        <taxon>Tritrichomonas</taxon>
    </lineage>
</organism>
<evidence type="ECO:0008006" key="3">
    <source>
        <dbReference type="Google" id="ProtNLM"/>
    </source>
</evidence>
<dbReference type="EMBL" id="JAPFFF010000044">
    <property type="protein sequence ID" value="KAK8840754.1"/>
    <property type="molecule type" value="Genomic_DNA"/>
</dbReference>
<protein>
    <recommendedName>
        <fullName evidence="3">DUF3447 domain-containing protein</fullName>
    </recommendedName>
</protein>
<reference evidence="1 2" key="1">
    <citation type="submission" date="2024-04" db="EMBL/GenBank/DDBJ databases">
        <title>Tritrichomonas musculus Genome.</title>
        <authorList>
            <person name="Alves-Ferreira E."/>
            <person name="Grigg M."/>
            <person name="Lorenzi H."/>
            <person name="Galac M."/>
        </authorList>
    </citation>
    <scope>NUCLEOTIDE SEQUENCE [LARGE SCALE GENOMIC DNA]</scope>
    <source>
        <strain evidence="1 2">EAF2021</strain>
    </source>
</reference>
<evidence type="ECO:0000313" key="2">
    <source>
        <dbReference type="Proteomes" id="UP001470230"/>
    </source>
</evidence>
<keyword evidence="2" id="KW-1185">Reference proteome</keyword>
<dbReference type="SUPFAM" id="SSF48403">
    <property type="entry name" value="Ankyrin repeat"/>
    <property type="match status" value="1"/>
</dbReference>
<dbReference type="Proteomes" id="UP001470230">
    <property type="component" value="Unassembled WGS sequence"/>
</dbReference>
<gene>
    <name evidence="1" type="ORF">M9Y10_030532</name>
</gene>
<proteinExistence type="predicted"/>
<evidence type="ECO:0000313" key="1">
    <source>
        <dbReference type="EMBL" id="KAK8840754.1"/>
    </source>
</evidence>
<dbReference type="InterPro" id="IPR036770">
    <property type="entry name" value="Ankyrin_rpt-contain_sf"/>
</dbReference>
<sequence>MSLADIQKYLEEMQTIQNSILDYIEDENGSEDNLRDIQKYINDQKIRNNIYKLKLFLRLITKIINNHHRGVNFFTKIEKIIQLIKDLIINNFSNSEIFHIFKGNKRILLYLVEEKIMTFDKDITDQLEQDFFKRAKYQEYFYPELKQFLDFESTFIIEEFYKEIYNKDFNEKRKNGENESLLSKMIREDSVEEFIIYANQTNMPLSSLLNKTIYETNSFLLKQKEGVSLIEYAAFFGAIQIFQFLKLNRVELKSNLWLFAIHGKNAEMIHLLEESQIDPPSMSHNECLNEAIKCHHNDIANYFETNFMNEENCGLDQAIKSFNFDFIQIDPINQSSFYFLCHKEYYDFVDNILKIKKDIDVNTVIVSI</sequence>
<dbReference type="PANTHER" id="PTHR24159">
    <property type="match status" value="1"/>
</dbReference>
<comment type="caution">
    <text evidence="1">The sequence shown here is derived from an EMBL/GenBank/DDBJ whole genome shotgun (WGS) entry which is preliminary data.</text>
</comment>
<accession>A0ABR2H3G5</accession>
<name>A0ABR2H3G5_9EUKA</name>
<dbReference type="PANTHER" id="PTHR24159:SF5">
    <property type="entry name" value="ANK_REP_REGION DOMAIN-CONTAINING PROTEIN"/>
    <property type="match status" value="1"/>
</dbReference>